<dbReference type="Gene3D" id="1.25.10.10">
    <property type="entry name" value="Leucine-rich Repeat Variant"/>
    <property type="match status" value="2"/>
</dbReference>
<keyword evidence="3" id="KW-0677">Repeat</keyword>
<evidence type="ECO:0000256" key="3">
    <source>
        <dbReference type="ARBA" id="ARBA00022737"/>
    </source>
</evidence>
<dbReference type="InterPro" id="IPR021841">
    <property type="entry name" value="VAC14_Fig4p-bd"/>
</dbReference>
<evidence type="ECO:0000256" key="4">
    <source>
        <dbReference type="ARBA" id="ARBA00023136"/>
    </source>
</evidence>
<evidence type="ECO:0000313" key="7">
    <source>
        <dbReference type="EMBL" id="CAL4797128.1"/>
    </source>
</evidence>
<comment type="similarity">
    <text evidence="2">Belongs to the VAC14 family.</text>
</comment>
<evidence type="ECO:0000259" key="5">
    <source>
        <dbReference type="Pfam" id="PF11916"/>
    </source>
</evidence>
<keyword evidence="8" id="KW-1185">Reference proteome</keyword>
<dbReference type="AlphaFoldDB" id="A0A9P1DGK7"/>
<evidence type="ECO:0000256" key="1">
    <source>
        <dbReference type="ARBA" id="ARBA00004308"/>
    </source>
</evidence>
<gene>
    <name evidence="6" type="ORF">C1SCF055_LOCUS35147</name>
</gene>
<dbReference type="GO" id="GO:0070772">
    <property type="term" value="C:PAS complex"/>
    <property type="evidence" value="ECO:0007669"/>
    <property type="project" value="InterPro"/>
</dbReference>
<dbReference type="PANTHER" id="PTHR16023:SF0">
    <property type="entry name" value="PROTEIN VAC14 HOMOLOG"/>
    <property type="match status" value="1"/>
</dbReference>
<reference evidence="6" key="1">
    <citation type="submission" date="2022-10" db="EMBL/GenBank/DDBJ databases">
        <authorList>
            <person name="Chen Y."/>
            <person name="Dougan E. K."/>
            <person name="Chan C."/>
            <person name="Rhodes N."/>
            <person name="Thang M."/>
        </authorList>
    </citation>
    <scope>NUCLEOTIDE SEQUENCE</scope>
</reference>
<dbReference type="InterPro" id="IPR026825">
    <property type="entry name" value="Vac14"/>
</dbReference>
<comment type="subcellular location">
    <subcellularLocation>
        <location evidence="1">Endomembrane system</location>
    </subcellularLocation>
</comment>
<dbReference type="EMBL" id="CAMXCT010004646">
    <property type="protein sequence ID" value="CAI4009816.1"/>
    <property type="molecule type" value="Genomic_DNA"/>
</dbReference>
<evidence type="ECO:0000313" key="8">
    <source>
        <dbReference type="Proteomes" id="UP001152797"/>
    </source>
</evidence>
<dbReference type="EMBL" id="CAMXCT030004646">
    <property type="protein sequence ID" value="CAL4797128.1"/>
    <property type="molecule type" value="Genomic_DNA"/>
</dbReference>
<dbReference type="PANTHER" id="PTHR16023">
    <property type="entry name" value="TAX1 BINDING PROTEIN-RELATED"/>
    <property type="match status" value="1"/>
</dbReference>
<protein>
    <recommendedName>
        <fullName evidence="5">Vacuolar protein 14 C-terminal Fig4-binding domain-containing protein</fullName>
    </recommendedName>
</protein>
<dbReference type="Proteomes" id="UP001152797">
    <property type="component" value="Unassembled WGS sequence"/>
</dbReference>
<evidence type="ECO:0000256" key="2">
    <source>
        <dbReference type="ARBA" id="ARBA00010225"/>
    </source>
</evidence>
<dbReference type="GO" id="GO:0010008">
    <property type="term" value="C:endosome membrane"/>
    <property type="evidence" value="ECO:0007669"/>
    <property type="project" value="TreeGrafter"/>
</dbReference>
<reference evidence="7 8" key="2">
    <citation type="submission" date="2024-05" db="EMBL/GenBank/DDBJ databases">
        <authorList>
            <person name="Chen Y."/>
            <person name="Shah S."/>
            <person name="Dougan E. K."/>
            <person name="Thang M."/>
            <person name="Chan C."/>
        </authorList>
    </citation>
    <scope>NUCLEOTIDE SEQUENCE [LARGE SCALE GENOMIC DNA]</scope>
</reference>
<keyword evidence="4" id="KW-0472">Membrane</keyword>
<sequence length="706" mass="79095">MASVKSGLTTIGAVAIGLDSKVGDFLEDIMQLLLGDPLGSGPFLAEPSSDQVSGDARVRYLACESLFNVAKVANEELLPYLDRIFDGLSRLAGDVVPDVRHAAQVLDRLLKDITSHHQDKLNVGSFVDELAKRMKFKNPMIRQLCLGWTSLVLSMENVDLESFIPRFLEGIFEVMETHDHSRDSRQNADTLLDKCLEKVKNLERPKARRIIFQTAQRLAQSCKNQDKVIRLCSLCWLYEYVKLTPNFAGAACAASSSASSAFALRETDEGEAMAWHNGWSQRLPDVMDGVFDCIGDKETEVSQMAVDLNNSLLELSGSLGDGLPVTELVTKLRNRLRPPEGRQLGQPAAAATGSEDPTGLVVVQVACLQWICLLLADSPQQMLQKETMKELFMPIFENLMHPHDQVVIASLRVMAQIMEAHPVEELTIEDFFQDRCVDTFTAPRAPGPVDLFTKIVERLLLVFSSEREMLESRGRLMIRQLCGHLDPRRLYVTVARAIQQEPNKDFAQKLVQTFNWILLTAAETRQLREELLEESQSHPQLLQLASLPNSTSGTGAKEVKPLFLELLEPWFHNPASALALCLWSQQYDLASELTARFASFDPTLEFLQQLDQLVMLIESPIFSRLRLRLLEPRQHPSLLKCLLGLAMLLPQAGAFQALTERMQLVQSSLLLEAREAAPKSGDWWGQDKRTLELKALLETFDKISHA</sequence>
<dbReference type="SUPFAM" id="SSF48371">
    <property type="entry name" value="ARM repeat"/>
    <property type="match status" value="1"/>
</dbReference>
<evidence type="ECO:0000313" key="6">
    <source>
        <dbReference type="EMBL" id="CAI4009816.1"/>
    </source>
</evidence>
<dbReference type="Pfam" id="PF11916">
    <property type="entry name" value="Vac14_Fig4_bd"/>
    <property type="match status" value="1"/>
</dbReference>
<organism evidence="6">
    <name type="scientific">Cladocopium goreaui</name>
    <dbReference type="NCBI Taxonomy" id="2562237"/>
    <lineage>
        <taxon>Eukaryota</taxon>
        <taxon>Sar</taxon>
        <taxon>Alveolata</taxon>
        <taxon>Dinophyceae</taxon>
        <taxon>Suessiales</taxon>
        <taxon>Symbiodiniaceae</taxon>
        <taxon>Cladocopium</taxon>
    </lineage>
</organism>
<dbReference type="Pfam" id="PF12755">
    <property type="entry name" value="Vac14_Fab1_bd"/>
    <property type="match status" value="1"/>
</dbReference>
<name>A0A9P1DGK7_9DINO</name>
<feature type="domain" description="Vacuolar protein 14 C-terminal Fig4-binding" evidence="5">
    <location>
        <begin position="468"/>
        <end position="665"/>
    </location>
</feature>
<proteinExistence type="inferred from homology"/>
<accession>A0A9P1DGK7</accession>
<dbReference type="InterPro" id="IPR016024">
    <property type="entry name" value="ARM-type_fold"/>
</dbReference>
<dbReference type="OrthoDB" id="447469at2759"/>
<dbReference type="EMBL" id="CAMXCT020004646">
    <property type="protein sequence ID" value="CAL1163191.1"/>
    <property type="molecule type" value="Genomic_DNA"/>
</dbReference>
<dbReference type="GO" id="GO:0006661">
    <property type="term" value="P:phosphatidylinositol biosynthetic process"/>
    <property type="evidence" value="ECO:0007669"/>
    <property type="project" value="InterPro"/>
</dbReference>
<comment type="caution">
    <text evidence="6">The sequence shown here is derived from an EMBL/GenBank/DDBJ whole genome shotgun (WGS) entry which is preliminary data.</text>
</comment>
<dbReference type="InterPro" id="IPR011989">
    <property type="entry name" value="ARM-like"/>
</dbReference>